<reference evidence="2" key="1">
    <citation type="journal article" date="2019" name="Int. J. Syst. Evol. Microbiol.">
        <title>The Global Catalogue of Microorganisms (GCM) 10K type strain sequencing project: providing services to taxonomists for standard genome sequencing and annotation.</title>
        <authorList>
            <consortium name="The Broad Institute Genomics Platform"/>
            <consortium name="The Broad Institute Genome Sequencing Center for Infectious Disease"/>
            <person name="Wu L."/>
            <person name="Ma J."/>
        </authorList>
    </citation>
    <scope>NUCLEOTIDE SEQUENCE [LARGE SCALE GENOMIC DNA]</scope>
    <source>
        <strain evidence="2">KCTC 23917</strain>
    </source>
</reference>
<evidence type="ECO:0000313" key="2">
    <source>
        <dbReference type="Proteomes" id="UP000653343"/>
    </source>
</evidence>
<accession>A0ABQ2Y033</accession>
<evidence type="ECO:0008006" key="3">
    <source>
        <dbReference type="Google" id="ProtNLM"/>
    </source>
</evidence>
<organism evidence="1 2">
    <name type="scientific">Undibacterium squillarum</name>
    <dbReference type="NCBI Taxonomy" id="1131567"/>
    <lineage>
        <taxon>Bacteria</taxon>
        <taxon>Pseudomonadati</taxon>
        <taxon>Pseudomonadota</taxon>
        <taxon>Betaproteobacteria</taxon>
        <taxon>Burkholderiales</taxon>
        <taxon>Oxalobacteraceae</taxon>
        <taxon>Undibacterium</taxon>
    </lineage>
</organism>
<dbReference type="Gene3D" id="3.40.50.1240">
    <property type="entry name" value="Phosphoglycerate mutase-like"/>
    <property type="match status" value="1"/>
</dbReference>
<proteinExistence type="predicted"/>
<keyword evidence="2" id="KW-1185">Reference proteome</keyword>
<dbReference type="Pfam" id="PF00300">
    <property type="entry name" value="His_Phos_1"/>
    <property type="match status" value="1"/>
</dbReference>
<dbReference type="EMBL" id="BMYU01000005">
    <property type="protein sequence ID" value="GGX43649.1"/>
    <property type="molecule type" value="Genomic_DNA"/>
</dbReference>
<gene>
    <name evidence="1" type="ORF">GCM10010946_22710</name>
</gene>
<dbReference type="InterPro" id="IPR013078">
    <property type="entry name" value="His_Pase_superF_clade-1"/>
</dbReference>
<dbReference type="Proteomes" id="UP000653343">
    <property type="component" value="Unassembled WGS sequence"/>
</dbReference>
<evidence type="ECO:0000313" key="1">
    <source>
        <dbReference type="EMBL" id="GGX43649.1"/>
    </source>
</evidence>
<sequence>MQRHHQTAEHCAAAWSGSAHAAHLASEWQTDSDWNEFHHHEILVRHMPALDDPAESRAILAQPDGMRTFQGIFTAAMERWIAAPEQHDYTESWPAFRQRVQQALMKQIRQVQQSGQDVVVFTSAGVITTIAQILLEFPPLHFMRLSWSMVNTGVTCLNTAPSDPSLPAVITSLNQVPHLELKNQPDLITFV</sequence>
<name>A0ABQ2Y033_9BURK</name>
<dbReference type="InterPro" id="IPR029033">
    <property type="entry name" value="His_PPase_superfam"/>
</dbReference>
<comment type="caution">
    <text evidence="1">The sequence shown here is derived from an EMBL/GenBank/DDBJ whole genome shotgun (WGS) entry which is preliminary data.</text>
</comment>
<dbReference type="SUPFAM" id="SSF53254">
    <property type="entry name" value="Phosphoglycerate mutase-like"/>
    <property type="match status" value="1"/>
</dbReference>
<protein>
    <recommendedName>
        <fullName evidence="3">Broad specificity phosphatase PhoE</fullName>
    </recommendedName>
</protein>